<keyword evidence="2" id="KW-1185">Reference proteome</keyword>
<protein>
    <submittedName>
        <fullName evidence="1">Uncharacterized protein</fullName>
    </submittedName>
</protein>
<accession>A0A7J9F9G4</accession>
<reference evidence="1 2" key="1">
    <citation type="journal article" date="2019" name="Genome Biol. Evol.">
        <title>Insights into the evolution of the New World diploid cottons (Gossypium, subgenus Houzingenia) based on genome sequencing.</title>
        <authorList>
            <person name="Grover C.E."/>
            <person name="Arick M.A. 2nd"/>
            <person name="Thrash A."/>
            <person name="Conover J.L."/>
            <person name="Sanders W.S."/>
            <person name="Peterson D.G."/>
            <person name="Frelichowski J.E."/>
            <person name="Scheffler J.A."/>
            <person name="Scheffler B.E."/>
            <person name="Wendel J.F."/>
        </authorList>
    </citation>
    <scope>NUCLEOTIDE SEQUENCE [LARGE SCALE GENOMIC DNA]</scope>
    <source>
        <strain evidence="1">8</strain>
        <tissue evidence="1">Leaf</tissue>
    </source>
</reference>
<feature type="non-terminal residue" evidence="1">
    <location>
        <position position="1"/>
    </location>
</feature>
<dbReference type="PANTHER" id="PTHR37255:SF1">
    <property type="entry name" value="OS07G0669600 PROTEIN"/>
    <property type="match status" value="1"/>
</dbReference>
<proteinExistence type="predicted"/>
<comment type="caution">
    <text evidence="1">The sequence shown here is derived from an EMBL/GenBank/DDBJ whole genome shotgun (WGS) entry which is preliminary data.</text>
</comment>
<organism evidence="1 2">
    <name type="scientific">Gossypium trilobum</name>
    <dbReference type="NCBI Taxonomy" id="34281"/>
    <lineage>
        <taxon>Eukaryota</taxon>
        <taxon>Viridiplantae</taxon>
        <taxon>Streptophyta</taxon>
        <taxon>Embryophyta</taxon>
        <taxon>Tracheophyta</taxon>
        <taxon>Spermatophyta</taxon>
        <taxon>Magnoliopsida</taxon>
        <taxon>eudicotyledons</taxon>
        <taxon>Gunneridae</taxon>
        <taxon>Pentapetalae</taxon>
        <taxon>rosids</taxon>
        <taxon>malvids</taxon>
        <taxon>Malvales</taxon>
        <taxon>Malvaceae</taxon>
        <taxon>Malvoideae</taxon>
        <taxon>Gossypium</taxon>
    </lineage>
</organism>
<dbReference type="PANTHER" id="PTHR37255">
    <property type="entry name" value="OS07G0669600 PROTEIN"/>
    <property type="match status" value="1"/>
</dbReference>
<evidence type="ECO:0000313" key="2">
    <source>
        <dbReference type="Proteomes" id="UP000593568"/>
    </source>
</evidence>
<sequence>MEEFRVAFNDCHLEDVGYEGHWFTWEMGNLSKTNIKECLNRRVENLEGTMVEWLAMLGKGLQSWGVKIKNQGKEASRQLFEKLEEIDEKETTDENLADLIDTKIQLNVEGTYHLIPGKVYGPLGDCLRKGFVGVWDQVTKVRFGQMRGYQLTNCWKEDVIKNTLCAKDADRILCIPLPVDRQDDKKLLVQRIETECWRPSETSHVKVNFDVAFSQQHKELCSGIVTRNEEGQILKAKAILFGAENCFLTVEIEGDALSVINNLQKDFKDSTAMGCNGGLSSKNKHLVEYCGKGDFLMIKIRRKIQTHSRDHQEMELNGDVGREIIKDASSIGFLEPSVCSRTLEILAHPGGPLTTNKAAAFAKFLERKLQDPNGVSSINPQLLELAVNNAKATIFQ</sequence>
<evidence type="ECO:0000313" key="1">
    <source>
        <dbReference type="EMBL" id="MBA0781912.1"/>
    </source>
</evidence>
<dbReference type="AlphaFoldDB" id="A0A7J9F9G4"/>
<dbReference type="Proteomes" id="UP000593568">
    <property type="component" value="Unassembled WGS sequence"/>
</dbReference>
<name>A0A7J9F9G4_9ROSI</name>
<dbReference type="EMBL" id="JABEZW010000012">
    <property type="protein sequence ID" value="MBA0781912.1"/>
    <property type="molecule type" value="Genomic_DNA"/>
</dbReference>
<gene>
    <name evidence="1" type="ORF">Gotri_002793</name>
</gene>